<dbReference type="KEGG" id="tcy:Thicy_1419"/>
<dbReference type="PANTHER" id="PTHR33908:SF3">
    <property type="entry name" value="UNDECAPRENYL PHOSPHATE-ALPHA-4-AMINO-4-DEOXY-L-ARABINOSE ARABINOSYL TRANSFERASE"/>
    <property type="match status" value="1"/>
</dbReference>
<dbReference type="EMBL" id="CP002776">
    <property type="protein sequence ID" value="AEG32181.1"/>
    <property type="molecule type" value="Genomic_DNA"/>
</dbReference>
<dbReference type="InterPro" id="IPR038731">
    <property type="entry name" value="RgtA/B/C-like"/>
</dbReference>
<keyword evidence="11" id="KW-1185">Reference proteome</keyword>
<feature type="transmembrane region" description="Helical" evidence="8">
    <location>
        <begin position="225"/>
        <end position="243"/>
    </location>
</feature>
<evidence type="ECO:0000256" key="7">
    <source>
        <dbReference type="ARBA" id="ARBA00023136"/>
    </source>
</evidence>
<evidence type="ECO:0000256" key="3">
    <source>
        <dbReference type="ARBA" id="ARBA00022676"/>
    </source>
</evidence>
<dbReference type="STRING" id="717773.Thicy_1419"/>
<feature type="transmembrane region" description="Helical" evidence="8">
    <location>
        <begin position="311"/>
        <end position="330"/>
    </location>
</feature>
<organism evidence="10 11">
    <name type="scientific">Thiomicrospira cyclica (strain DSM 14477 / JCM 11371 / ALM1)</name>
    <name type="common">Thioalkalimicrobium cyclicum</name>
    <dbReference type="NCBI Taxonomy" id="717773"/>
    <lineage>
        <taxon>Bacteria</taxon>
        <taxon>Pseudomonadati</taxon>
        <taxon>Pseudomonadota</taxon>
        <taxon>Gammaproteobacteria</taxon>
        <taxon>Thiotrichales</taxon>
        <taxon>Piscirickettsiaceae</taxon>
        <taxon>Thiomicrospira</taxon>
    </lineage>
</organism>
<feature type="transmembrane region" description="Helical" evidence="8">
    <location>
        <begin position="404"/>
        <end position="421"/>
    </location>
</feature>
<reference evidence="10 11" key="1">
    <citation type="submission" date="2011-05" db="EMBL/GenBank/DDBJ databases">
        <title>Complete sequence of Thioalkalimicrobium cyclicum ALM1.</title>
        <authorList>
            <consortium name="US DOE Joint Genome Institute"/>
            <person name="Lucas S."/>
            <person name="Han J."/>
            <person name="Lapidus A."/>
            <person name="Cheng J.-F."/>
            <person name="Goodwin L."/>
            <person name="Pitluck S."/>
            <person name="Peters L."/>
            <person name="Mikhailova N."/>
            <person name="Davenport K."/>
            <person name="Han C."/>
            <person name="Tapia R."/>
            <person name="Land M."/>
            <person name="Hauser L."/>
            <person name="Kyrpides N."/>
            <person name="Ivanova N."/>
            <person name="Pagani I."/>
            <person name="Kappler U."/>
            <person name="Woyke T."/>
        </authorList>
    </citation>
    <scope>NUCLEOTIDE SEQUENCE [LARGE SCALE GENOMIC DNA]</scope>
    <source>
        <strain evidence="11">DSM 14477 / JCM 11371 / ALM1</strain>
    </source>
</reference>
<gene>
    <name evidence="10" type="ordered locus">Thicy_1419</name>
</gene>
<feature type="domain" description="Glycosyltransferase RgtA/B/C/D-like" evidence="9">
    <location>
        <begin position="82"/>
        <end position="241"/>
    </location>
</feature>
<dbReference type="Pfam" id="PF13231">
    <property type="entry name" value="PMT_2"/>
    <property type="match status" value="1"/>
</dbReference>
<evidence type="ECO:0000256" key="8">
    <source>
        <dbReference type="SAM" id="Phobius"/>
    </source>
</evidence>
<dbReference type="eggNOG" id="COG1807">
    <property type="taxonomic scope" value="Bacteria"/>
</dbReference>
<dbReference type="OrthoDB" id="9775035at2"/>
<sequence>MFVLKQDSNFKNWVETFLLGESPYSRLLVAFIVGLIAVLYLWPALQLPLFDMDEGAYAAVSREMVLSGQWWATMLNGEPFFHKPVLMYWLQALGLAIVGDGSFAYRLSSLVALGLWLWATFVFVERHIDRETAWYTLWIAMFSSGIVVVFKAAIPDAWLILFISLAIYRGLDFLSSAKAADLNWAFVWTGFATLAKGPIGLVVVAGTFFIYLILTKNWQKLKEMLLAWQGWLLLALISLPWYILQFVLFGQDFINEFFGVHNVGRFMSPMEGHGGTPLYYIVALVILTLPFFPLLVRSILPWWRWSKAEELAKVLAIWFLLVIIFFTLAATKLPHYLMYGIPPVIIAIAYCARQHGTRWGLGLTLIVVALVLTSVPWLIELSMQQEKNPYLVDTFGLATELVELHYFIWMLVLGLAGLWLVWAKWGSLAKIVFSGILMTLVLNYAVLDYAAELQQKPIVEAAEFVKSNQLEVVTCCIEMPSFNVVAQQLTPVRMPQAGEVVFGKTYELEQRFTQVEWLWQGRGVSVARVLKE</sequence>
<evidence type="ECO:0000256" key="4">
    <source>
        <dbReference type="ARBA" id="ARBA00022679"/>
    </source>
</evidence>
<evidence type="ECO:0000256" key="1">
    <source>
        <dbReference type="ARBA" id="ARBA00004651"/>
    </source>
</evidence>
<keyword evidence="4 10" id="KW-0808">Transferase</keyword>
<keyword evidence="7 8" id="KW-0472">Membrane</keyword>
<name>F6DA50_THICA</name>
<feature type="transmembrane region" description="Helical" evidence="8">
    <location>
        <begin position="135"/>
        <end position="168"/>
    </location>
</feature>
<evidence type="ECO:0000256" key="2">
    <source>
        <dbReference type="ARBA" id="ARBA00022475"/>
    </source>
</evidence>
<keyword evidence="2" id="KW-1003">Cell membrane</keyword>
<accession>F6DA50</accession>
<dbReference type="Proteomes" id="UP000009232">
    <property type="component" value="Chromosome"/>
</dbReference>
<dbReference type="PANTHER" id="PTHR33908">
    <property type="entry name" value="MANNOSYLTRANSFERASE YKCB-RELATED"/>
    <property type="match status" value="1"/>
</dbReference>
<evidence type="ECO:0000256" key="6">
    <source>
        <dbReference type="ARBA" id="ARBA00022989"/>
    </source>
</evidence>
<comment type="subcellular location">
    <subcellularLocation>
        <location evidence="1">Cell membrane</location>
        <topology evidence="1">Multi-pass membrane protein</topology>
    </subcellularLocation>
</comment>
<keyword evidence="5 8" id="KW-0812">Transmembrane</keyword>
<dbReference type="AlphaFoldDB" id="F6DA50"/>
<dbReference type="InterPro" id="IPR050297">
    <property type="entry name" value="LipidA_mod_glycosyltrf_83"/>
</dbReference>
<evidence type="ECO:0000259" key="9">
    <source>
        <dbReference type="Pfam" id="PF13231"/>
    </source>
</evidence>
<evidence type="ECO:0000313" key="11">
    <source>
        <dbReference type="Proteomes" id="UP000009232"/>
    </source>
</evidence>
<dbReference type="RefSeq" id="WP_013835956.1">
    <property type="nucleotide sequence ID" value="NC_015581.1"/>
</dbReference>
<dbReference type="HOGENOM" id="CLU_019200_0_1_6"/>
<feature type="transmembrane region" description="Helical" evidence="8">
    <location>
        <begin position="188"/>
        <end position="213"/>
    </location>
</feature>
<keyword evidence="3" id="KW-0328">Glycosyltransferase</keyword>
<keyword evidence="6 8" id="KW-1133">Transmembrane helix</keyword>
<proteinExistence type="predicted"/>
<feature type="transmembrane region" description="Helical" evidence="8">
    <location>
        <begin position="103"/>
        <end position="123"/>
    </location>
</feature>
<feature type="transmembrane region" description="Helical" evidence="8">
    <location>
        <begin position="27"/>
        <end position="45"/>
    </location>
</feature>
<feature type="transmembrane region" description="Helical" evidence="8">
    <location>
        <begin position="336"/>
        <end position="352"/>
    </location>
</feature>
<evidence type="ECO:0000256" key="5">
    <source>
        <dbReference type="ARBA" id="ARBA00022692"/>
    </source>
</evidence>
<protein>
    <submittedName>
        <fullName evidence="10">Glycosyl transferase family 39</fullName>
    </submittedName>
</protein>
<dbReference type="GO" id="GO:0009103">
    <property type="term" value="P:lipopolysaccharide biosynthetic process"/>
    <property type="evidence" value="ECO:0007669"/>
    <property type="project" value="UniProtKB-ARBA"/>
</dbReference>
<feature type="transmembrane region" description="Helical" evidence="8">
    <location>
        <begin position="428"/>
        <end position="447"/>
    </location>
</feature>
<feature type="transmembrane region" description="Helical" evidence="8">
    <location>
        <begin position="359"/>
        <end position="379"/>
    </location>
</feature>
<dbReference type="GO" id="GO:0016763">
    <property type="term" value="F:pentosyltransferase activity"/>
    <property type="evidence" value="ECO:0007669"/>
    <property type="project" value="TreeGrafter"/>
</dbReference>
<dbReference type="GO" id="GO:0010041">
    <property type="term" value="P:response to iron(III) ion"/>
    <property type="evidence" value="ECO:0007669"/>
    <property type="project" value="TreeGrafter"/>
</dbReference>
<evidence type="ECO:0000313" key="10">
    <source>
        <dbReference type="EMBL" id="AEG32181.1"/>
    </source>
</evidence>
<feature type="transmembrane region" description="Helical" evidence="8">
    <location>
        <begin position="278"/>
        <end position="299"/>
    </location>
</feature>
<dbReference type="GO" id="GO:0005886">
    <property type="term" value="C:plasma membrane"/>
    <property type="evidence" value="ECO:0007669"/>
    <property type="project" value="UniProtKB-SubCell"/>
</dbReference>